<evidence type="ECO:0000313" key="1">
    <source>
        <dbReference type="EMBL" id="GFR76178.1"/>
    </source>
</evidence>
<name>A0AAV4FRX5_9GAST</name>
<accession>A0AAV4FRX5</accession>
<keyword evidence="1" id="KW-0378">Hydrolase</keyword>
<sequence length="117" mass="13028">MLLYRQLLGIHSQDKRTNKSTLLNISIERSLIKETNKRTIRYISHAIKSQNRPYACSTDGQGCGKRGRPAMSLMDNIKTITGLSLDEVVHGSRDRESWKSVGAFIRGAAIVRGVVEG</sequence>
<keyword evidence="2" id="KW-1185">Reference proteome</keyword>
<keyword evidence="1" id="KW-0540">Nuclease</keyword>
<evidence type="ECO:0000313" key="2">
    <source>
        <dbReference type="Proteomes" id="UP000762676"/>
    </source>
</evidence>
<dbReference type="AlphaFoldDB" id="A0AAV4FRX5"/>
<comment type="caution">
    <text evidence="1">The sequence shown here is derived from an EMBL/GenBank/DDBJ whole genome shotgun (WGS) entry which is preliminary data.</text>
</comment>
<gene>
    <name evidence="1" type="ORF">ElyMa_002205900</name>
</gene>
<dbReference type="GO" id="GO:0004519">
    <property type="term" value="F:endonuclease activity"/>
    <property type="evidence" value="ECO:0007669"/>
    <property type="project" value="UniProtKB-KW"/>
</dbReference>
<reference evidence="1 2" key="1">
    <citation type="journal article" date="2021" name="Elife">
        <title>Chloroplast acquisition without the gene transfer in kleptoplastic sea slugs, Plakobranchus ocellatus.</title>
        <authorList>
            <person name="Maeda T."/>
            <person name="Takahashi S."/>
            <person name="Yoshida T."/>
            <person name="Shimamura S."/>
            <person name="Takaki Y."/>
            <person name="Nagai Y."/>
            <person name="Toyoda A."/>
            <person name="Suzuki Y."/>
            <person name="Arimoto A."/>
            <person name="Ishii H."/>
            <person name="Satoh N."/>
            <person name="Nishiyama T."/>
            <person name="Hasebe M."/>
            <person name="Maruyama T."/>
            <person name="Minagawa J."/>
            <person name="Obokata J."/>
            <person name="Shigenobu S."/>
        </authorList>
    </citation>
    <scope>NUCLEOTIDE SEQUENCE [LARGE SCALE GENOMIC DNA]</scope>
</reference>
<keyword evidence="1" id="KW-0255">Endonuclease</keyword>
<organism evidence="1 2">
    <name type="scientific">Elysia marginata</name>
    <dbReference type="NCBI Taxonomy" id="1093978"/>
    <lineage>
        <taxon>Eukaryota</taxon>
        <taxon>Metazoa</taxon>
        <taxon>Spiralia</taxon>
        <taxon>Lophotrochozoa</taxon>
        <taxon>Mollusca</taxon>
        <taxon>Gastropoda</taxon>
        <taxon>Heterobranchia</taxon>
        <taxon>Euthyneura</taxon>
        <taxon>Panpulmonata</taxon>
        <taxon>Sacoglossa</taxon>
        <taxon>Placobranchoidea</taxon>
        <taxon>Plakobranchidae</taxon>
        <taxon>Elysia</taxon>
    </lineage>
</organism>
<dbReference type="Proteomes" id="UP000762676">
    <property type="component" value="Unassembled WGS sequence"/>
</dbReference>
<protein>
    <submittedName>
        <fullName evidence="1">Endonuclease-reverse transcriptase</fullName>
    </submittedName>
</protein>
<dbReference type="EMBL" id="BMAT01004581">
    <property type="protein sequence ID" value="GFR76178.1"/>
    <property type="molecule type" value="Genomic_DNA"/>
</dbReference>
<proteinExistence type="predicted"/>